<sequence length="148" mass="17731">MKLHSGIVLKRTRPFMSIKIVFSKVIEVTVPQLKMKLSSAVFGKVKNFVSSADPLSNLRLIKFAVQNNETAYEREYREQRSNVQQWNHDYWQKNNAHFQRAKEEYTRNALREMKERGKAKDTLTHDELSRFYKTFLDNNYRKHVNYNK</sequence>
<dbReference type="AlphaFoldDB" id="A0A443SWN9"/>
<protein>
    <submittedName>
        <fullName evidence="7">Uncharacterized protein</fullName>
    </submittedName>
</protein>
<organism evidence="7 8">
    <name type="scientific">Leptotrombidium deliense</name>
    <dbReference type="NCBI Taxonomy" id="299467"/>
    <lineage>
        <taxon>Eukaryota</taxon>
        <taxon>Metazoa</taxon>
        <taxon>Ecdysozoa</taxon>
        <taxon>Arthropoda</taxon>
        <taxon>Chelicerata</taxon>
        <taxon>Arachnida</taxon>
        <taxon>Acari</taxon>
        <taxon>Acariformes</taxon>
        <taxon>Trombidiformes</taxon>
        <taxon>Prostigmata</taxon>
        <taxon>Anystina</taxon>
        <taxon>Parasitengona</taxon>
        <taxon>Trombiculoidea</taxon>
        <taxon>Trombiculidae</taxon>
        <taxon>Leptotrombidium</taxon>
    </lineage>
</organism>
<evidence type="ECO:0000256" key="3">
    <source>
        <dbReference type="ARBA" id="ARBA00022792"/>
    </source>
</evidence>
<evidence type="ECO:0000313" key="7">
    <source>
        <dbReference type="EMBL" id="RWS31916.1"/>
    </source>
</evidence>
<evidence type="ECO:0000256" key="4">
    <source>
        <dbReference type="ARBA" id="ARBA00022946"/>
    </source>
</evidence>
<comment type="subcellular location">
    <subcellularLocation>
        <location evidence="1">Mitochondrion inner membrane</location>
        <topology evidence="1">Peripheral membrane protein</topology>
        <orientation evidence="1">Matrix side</orientation>
    </subcellularLocation>
</comment>
<dbReference type="OrthoDB" id="6246201at2759"/>
<dbReference type="Pfam" id="PF10231">
    <property type="entry name" value="COA8"/>
    <property type="match status" value="1"/>
</dbReference>
<evidence type="ECO:0000256" key="2">
    <source>
        <dbReference type="ARBA" id="ARBA00005453"/>
    </source>
</evidence>
<dbReference type="VEuPathDB" id="VectorBase:LDEU000124"/>
<keyword evidence="5" id="KW-0496">Mitochondrion</keyword>
<dbReference type="PANTHER" id="PTHR31107:SF2">
    <property type="entry name" value="CYTOCHROME C OXIDASE ASSEMBLY FACTOR 8"/>
    <property type="match status" value="1"/>
</dbReference>
<name>A0A443SWN9_9ACAR</name>
<dbReference type="GO" id="GO:0097193">
    <property type="term" value="P:intrinsic apoptotic signaling pathway"/>
    <property type="evidence" value="ECO:0007669"/>
    <property type="project" value="InterPro"/>
</dbReference>
<keyword evidence="8" id="KW-1185">Reference proteome</keyword>
<comment type="similarity">
    <text evidence="2">Belongs to the COA8 family.</text>
</comment>
<accession>A0A443SWN9</accession>
<dbReference type="STRING" id="299467.A0A443SWN9"/>
<evidence type="ECO:0000256" key="5">
    <source>
        <dbReference type="ARBA" id="ARBA00023128"/>
    </source>
</evidence>
<dbReference type="InterPro" id="IPR018796">
    <property type="entry name" value="COA8"/>
</dbReference>
<keyword evidence="6" id="KW-0472">Membrane</keyword>
<evidence type="ECO:0000256" key="1">
    <source>
        <dbReference type="ARBA" id="ARBA00004443"/>
    </source>
</evidence>
<dbReference type="Proteomes" id="UP000288716">
    <property type="component" value="Unassembled WGS sequence"/>
</dbReference>
<keyword evidence="4" id="KW-0809">Transit peptide</keyword>
<gene>
    <name evidence="7" type="ORF">B4U80_05468</name>
</gene>
<comment type="caution">
    <text evidence="7">The sequence shown here is derived from an EMBL/GenBank/DDBJ whole genome shotgun (WGS) entry which is preliminary data.</text>
</comment>
<proteinExistence type="inferred from homology"/>
<keyword evidence="3" id="KW-0999">Mitochondrion inner membrane</keyword>
<reference evidence="7 8" key="1">
    <citation type="journal article" date="2018" name="Gigascience">
        <title>Genomes of trombidid mites reveal novel predicted allergens and laterally-transferred genes associated with secondary metabolism.</title>
        <authorList>
            <person name="Dong X."/>
            <person name="Chaisiri K."/>
            <person name="Xia D."/>
            <person name="Armstrong S.D."/>
            <person name="Fang Y."/>
            <person name="Donnelly M.J."/>
            <person name="Kadowaki T."/>
            <person name="McGarry J.W."/>
            <person name="Darby A.C."/>
            <person name="Makepeace B.L."/>
        </authorList>
    </citation>
    <scope>NUCLEOTIDE SEQUENCE [LARGE SCALE GENOMIC DNA]</scope>
    <source>
        <strain evidence="7">UoL-UT</strain>
    </source>
</reference>
<dbReference type="PANTHER" id="PTHR31107">
    <property type="entry name" value="APOPTOGENIC PROTEIN 1, MITOCHONDRIAL"/>
    <property type="match status" value="1"/>
</dbReference>
<evidence type="ECO:0000313" key="8">
    <source>
        <dbReference type="Proteomes" id="UP000288716"/>
    </source>
</evidence>
<evidence type="ECO:0000256" key="6">
    <source>
        <dbReference type="ARBA" id="ARBA00023136"/>
    </source>
</evidence>
<dbReference type="EMBL" id="NCKV01000026">
    <property type="protein sequence ID" value="RWS31916.1"/>
    <property type="molecule type" value="Genomic_DNA"/>
</dbReference>
<dbReference type="GO" id="GO:0005743">
    <property type="term" value="C:mitochondrial inner membrane"/>
    <property type="evidence" value="ECO:0007669"/>
    <property type="project" value="UniProtKB-SubCell"/>
</dbReference>